<evidence type="ECO:0000256" key="4">
    <source>
        <dbReference type="ARBA" id="ARBA00022692"/>
    </source>
</evidence>
<keyword evidence="6 8" id="KW-1133">Transmembrane helix</keyword>
<gene>
    <name evidence="9" type="ORF">FHS27_002111</name>
</gene>
<keyword evidence="7 8" id="KW-0472">Membrane</keyword>
<keyword evidence="3" id="KW-0645">Protease</keyword>
<dbReference type="EMBL" id="JACHXU010000006">
    <property type="protein sequence ID" value="MBB3206302.1"/>
    <property type="molecule type" value="Genomic_DNA"/>
</dbReference>
<feature type="transmembrane region" description="Helical" evidence="8">
    <location>
        <begin position="40"/>
        <end position="57"/>
    </location>
</feature>
<sequence length="541" mass="59944">MLAKPHYQFLLLAPFAFWLLWGGADEDSEARIPGRSHPWWGFVLLLAALAGLALATFAWSPWLAMVAALFALLAFFVNSSIPPSNWLPTWIFAWAFLPLPFGLDEDLIIQLRSVTTRLTSGVLDELGILHQTYANVVKLPSKSLFVADACSGIHSLYVLMAFSLFLGLYLRRSVVHCLMLLGSTFGLVLVENVTRIVIVAWALGHSRDLSEGTPHTWLGVFLFLASTILVISVDQLLLFLLPHRPFHFLSKRFSSRGGVTGGMEPSRMSYSATIAWTALSVVFAPMGAVQIWNRPADLPSISSLIPPDFELVELGEEALPPNIGNFQRTGYEVIRRVEGDPFGRSSQRWIYRSGDISVSLSIDYPYENVKDLCLCYVSTGWEISDQRMWKGSEDYVNSVANNGNEDDLLDEHSSPSKPLPLATASISRELFGTGLIVFSSFDLDGKTKALIKDISKANATDIAGNKLTTLTRGVKDVVYEIPKPPYIQIHLFARTHSEMDEATERSVIAVFQQARRRLTPQVLATLNDPAVEISANEEAVQ</sequence>
<dbReference type="GO" id="GO:0005886">
    <property type="term" value="C:plasma membrane"/>
    <property type="evidence" value="ECO:0007669"/>
    <property type="project" value="UniProtKB-SubCell"/>
</dbReference>
<dbReference type="NCBIfam" id="TIGR04178">
    <property type="entry name" value="exo_archaeo"/>
    <property type="match status" value="1"/>
</dbReference>
<keyword evidence="10" id="KW-1185">Reference proteome</keyword>
<dbReference type="GO" id="GO:0006508">
    <property type="term" value="P:proteolysis"/>
    <property type="evidence" value="ECO:0007669"/>
    <property type="project" value="UniProtKB-KW"/>
</dbReference>
<evidence type="ECO:0000256" key="5">
    <source>
        <dbReference type="ARBA" id="ARBA00022801"/>
    </source>
</evidence>
<organism evidence="9 10">
    <name type="scientific">Aporhodopirellula rubra</name>
    <dbReference type="NCBI Taxonomy" id="980271"/>
    <lineage>
        <taxon>Bacteria</taxon>
        <taxon>Pseudomonadati</taxon>
        <taxon>Planctomycetota</taxon>
        <taxon>Planctomycetia</taxon>
        <taxon>Pirellulales</taxon>
        <taxon>Pirellulaceae</taxon>
        <taxon>Aporhodopirellula</taxon>
    </lineage>
</organism>
<keyword evidence="2" id="KW-1003">Cell membrane</keyword>
<feature type="transmembrane region" description="Helical" evidence="8">
    <location>
        <begin position="177"/>
        <end position="204"/>
    </location>
</feature>
<evidence type="ECO:0000256" key="3">
    <source>
        <dbReference type="ARBA" id="ARBA00022670"/>
    </source>
</evidence>
<keyword evidence="4 8" id="KW-0812">Transmembrane</keyword>
<accession>A0A7W5H4E6</accession>
<comment type="caution">
    <text evidence="9">The sequence shown here is derived from an EMBL/GenBank/DDBJ whole genome shotgun (WGS) entry which is preliminary data.</text>
</comment>
<evidence type="ECO:0000256" key="2">
    <source>
        <dbReference type="ARBA" id="ARBA00022475"/>
    </source>
</evidence>
<feature type="transmembrane region" description="Helical" evidence="8">
    <location>
        <begin position="144"/>
        <end position="170"/>
    </location>
</feature>
<feature type="transmembrane region" description="Helical" evidence="8">
    <location>
        <begin position="62"/>
        <end position="81"/>
    </location>
</feature>
<dbReference type="InterPro" id="IPR026392">
    <property type="entry name" value="Exo/Archaeosortase_dom"/>
</dbReference>
<evidence type="ECO:0000256" key="6">
    <source>
        <dbReference type="ARBA" id="ARBA00022989"/>
    </source>
</evidence>
<reference evidence="9 10" key="1">
    <citation type="submission" date="2020-08" db="EMBL/GenBank/DDBJ databases">
        <title>Genomic Encyclopedia of Type Strains, Phase III (KMG-III): the genomes of soil and plant-associated and newly described type strains.</title>
        <authorList>
            <person name="Whitman W."/>
        </authorList>
    </citation>
    <scope>NUCLEOTIDE SEQUENCE [LARGE SCALE GENOMIC DNA]</scope>
    <source>
        <strain evidence="9 10">CECT 8075</strain>
    </source>
</reference>
<dbReference type="AlphaFoldDB" id="A0A7W5H4E6"/>
<dbReference type="InterPro" id="IPR019127">
    <property type="entry name" value="Exosortase"/>
</dbReference>
<evidence type="ECO:0000313" key="9">
    <source>
        <dbReference type="EMBL" id="MBB3206302.1"/>
    </source>
</evidence>
<dbReference type="Pfam" id="PF09721">
    <property type="entry name" value="Exosortase_EpsH"/>
    <property type="match status" value="1"/>
</dbReference>
<dbReference type="GO" id="GO:0008233">
    <property type="term" value="F:peptidase activity"/>
    <property type="evidence" value="ECO:0007669"/>
    <property type="project" value="UniProtKB-KW"/>
</dbReference>
<feature type="transmembrane region" description="Helical" evidence="8">
    <location>
        <begin position="216"/>
        <end position="241"/>
    </location>
</feature>
<dbReference type="NCBIfam" id="NF033780">
    <property type="entry name" value="exosort_XrtU_C"/>
    <property type="match status" value="1"/>
</dbReference>
<comment type="subcellular location">
    <subcellularLocation>
        <location evidence="1">Cell membrane</location>
        <topology evidence="1">Multi-pass membrane protein</topology>
    </subcellularLocation>
</comment>
<keyword evidence="5" id="KW-0378">Hydrolase</keyword>
<proteinExistence type="predicted"/>
<name>A0A7W5H4E6_9BACT</name>
<evidence type="ECO:0000256" key="1">
    <source>
        <dbReference type="ARBA" id="ARBA00004651"/>
    </source>
</evidence>
<evidence type="ECO:0000313" key="10">
    <source>
        <dbReference type="Proteomes" id="UP000536179"/>
    </source>
</evidence>
<protein>
    <submittedName>
        <fullName evidence="9">Exosortase</fullName>
    </submittedName>
</protein>
<dbReference type="Proteomes" id="UP000536179">
    <property type="component" value="Unassembled WGS sequence"/>
</dbReference>
<evidence type="ECO:0000256" key="8">
    <source>
        <dbReference type="SAM" id="Phobius"/>
    </source>
</evidence>
<feature type="transmembrane region" description="Helical" evidence="8">
    <location>
        <begin position="273"/>
        <end position="292"/>
    </location>
</feature>
<evidence type="ECO:0000256" key="7">
    <source>
        <dbReference type="ARBA" id="ARBA00023136"/>
    </source>
</evidence>